<evidence type="ECO:0000256" key="3">
    <source>
        <dbReference type="ARBA" id="ARBA00023315"/>
    </source>
</evidence>
<reference evidence="5" key="2">
    <citation type="submission" date="2025-08" db="UniProtKB">
        <authorList>
            <consortium name="RefSeq"/>
        </authorList>
    </citation>
    <scope>IDENTIFICATION</scope>
    <source>
        <tissue evidence="5">Leaf</tissue>
    </source>
</reference>
<keyword evidence="3" id="KW-0012">Acyltransferase</keyword>
<sequence>MTIEVDIVKRETIKPSSPTPPELRHFKLSLFDQFYPIFYTPLILFYAGSDPSEAAQEKSRRLTTSLPEVLTRFYPFAGRIVDNLSLGCVDQGAEYLEAVVNCDLSRVLKEPDTAVLRTFLPATADIERADATTMPLVLVQANFFECGGSAIGLCVMHKVADAEALCTFVNAWAGTATGAITEAMIPEFRTASMFPPLDSLANSFPSIVPAKEKCVRRRFLLESSKVAALRKRIEGPGGPASTAVEAVSALLWKCSATASRKKKANLNKMETPRTTMLSQTVNLRRRMEPQLPSNLAGNLAGYFLTRADEREMEMRVLAVRLREALEGYCESHVKRLQGDGACAAICEETKEFGELLGKSLVMDEMDFYSCTSWCRFPFYEADFGWGRPVWACQESADCPNFFMLMDARDSGGIEVCLTLREEDMALFEQDPDLLEFASLNPTIRG</sequence>
<accession>A0A8B8NXX1</accession>
<evidence type="ECO:0000313" key="5">
    <source>
        <dbReference type="RefSeq" id="XP_030527401.2"/>
    </source>
</evidence>
<dbReference type="PANTHER" id="PTHR31623">
    <property type="entry name" value="F21J9.9"/>
    <property type="match status" value="1"/>
</dbReference>
<evidence type="ECO:0000313" key="4">
    <source>
        <dbReference type="Proteomes" id="UP000827889"/>
    </source>
</evidence>
<dbReference type="GeneID" id="115738815"/>
<dbReference type="GO" id="GO:0016746">
    <property type="term" value="F:acyltransferase activity"/>
    <property type="evidence" value="ECO:0007669"/>
    <property type="project" value="UniProtKB-KW"/>
</dbReference>
<evidence type="ECO:0000256" key="1">
    <source>
        <dbReference type="ARBA" id="ARBA00009861"/>
    </source>
</evidence>
<dbReference type="Pfam" id="PF02458">
    <property type="entry name" value="Transferase"/>
    <property type="match status" value="1"/>
</dbReference>
<gene>
    <name evidence="5" type="primary">LOC115738815</name>
</gene>
<dbReference type="Proteomes" id="UP000827889">
    <property type="component" value="Chromosome 1"/>
</dbReference>
<dbReference type="Gene3D" id="3.30.559.10">
    <property type="entry name" value="Chloramphenicol acetyltransferase-like domain"/>
    <property type="match status" value="2"/>
</dbReference>
<proteinExistence type="inferred from homology"/>
<organism evidence="4 5">
    <name type="scientific">Rhodamnia argentea</name>
    <dbReference type="NCBI Taxonomy" id="178133"/>
    <lineage>
        <taxon>Eukaryota</taxon>
        <taxon>Viridiplantae</taxon>
        <taxon>Streptophyta</taxon>
        <taxon>Embryophyta</taxon>
        <taxon>Tracheophyta</taxon>
        <taxon>Spermatophyta</taxon>
        <taxon>Magnoliopsida</taxon>
        <taxon>eudicotyledons</taxon>
        <taxon>Gunneridae</taxon>
        <taxon>Pentapetalae</taxon>
        <taxon>rosids</taxon>
        <taxon>malvids</taxon>
        <taxon>Myrtales</taxon>
        <taxon>Myrtaceae</taxon>
        <taxon>Myrtoideae</taxon>
        <taxon>Myrteae</taxon>
        <taxon>Australasian group</taxon>
        <taxon>Rhodamnia</taxon>
    </lineage>
</organism>
<name>A0A8B8NXX1_9MYRT</name>
<evidence type="ECO:0000256" key="2">
    <source>
        <dbReference type="ARBA" id="ARBA00022679"/>
    </source>
</evidence>
<dbReference type="RefSeq" id="XP_030527401.2">
    <property type="nucleotide sequence ID" value="XM_030671541.2"/>
</dbReference>
<protein>
    <submittedName>
        <fullName evidence="5">BAHD acyltransferase At5g47980-like</fullName>
    </submittedName>
</protein>
<dbReference type="InterPro" id="IPR023213">
    <property type="entry name" value="CAT-like_dom_sf"/>
</dbReference>
<keyword evidence="4" id="KW-1185">Reference proteome</keyword>
<dbReference type="AlphaFoldDB" id="A0A8B8NXX1"/>
<keyword evidence="2" id="KW-0808">Transferase</keyword>
<comment type="similarity">
    <text evidence="1">Belongs to the plant acyltransferase family.</text>
</comment>
<reference evidence="4" key="1">
    <citation type="submission" date="2025-05" db="UniProtKB">
        <authorList>
            <consortium name="RefSeq"/>
        </authorList>
    </citation>
    <scope>NUCLEOTIDE SEQUENCE [LARGE SCALE GENOMIC DNA]</scope>
</reference>
<dbReference type="KEGG" id="rarg:115738815"/>
<dbReference type="PANTHER" id="PTHR31623:SF122">
    <property type="entry name" value="HXXXD-TYPE ACYL-TRANSFERASE FAMILY PROTEIN"/>
    <property type="match status" value="1"/>
</dbReference>